<name>A0A940DQP4_9BACT</name>
<organism evidence="2 3">
    <name type="scientific">Candidatus Cryptobacteroides avicola</name>
    <dbReference type="NCBI Taxonomy" id="2840757"/>
    <lineage>
        <taxon>Bacteria</taxon>
        <taxon>Pseudomonadati</taxon>
        <taxon>Bacteroidota</taxon>
        <taxon>Bacteroidia</taxon>
        <taxon>Bacteroidales</taxon>
        <taxon>Candidatus Cryptobacteroides</taxon>
    </lineage>
</organism>
<reference evidence="2" key="2">
    <citation type="journal article" date="2021" name="PeerJ">
        <title>Extensive microbial diversity within the chicken gut microbiome revealed by metagenomics and culture.</title>
        <authorList>
            <person name="Gilroy R."/>
            <person name="Ravi A."/>
            <person name="Getino M."/>
            <person name="Pursley I."/>
            <person name="Horton D.L."/>
            <person name="Alikhan N.F."/>
            <person name="Baker D."/>
            <person name="Gharbi K."/>
            <person name="Hall N."/>
            <person name="Watson M."/>
            <person name="Adriaenssens E.M."/>
            <person name="Foster-Nyarko E."/>
            <person name="Jarju S."/>
            <person name="Secka A."/>
            <person name="Antonio M."/>
            <person name="Oren A."/>
            <person name="Chaudhuri R.R."/>
            <person name="La Ragione R."/>
            <person name="Hildebrand F."/>
            <person name="Pallen M.J."/>
        </authorList>
    </citation>
    <scope>NUCLEOTIDE SEQUENCE</scope>
    <source>
        <strain evidence="2">G3-8215</strain>
    </source>
</reference>
<evidence type="ECO:0000313" key="3">
    <source>
        <dbReference type="Proteomes" id="UP000725002"/>
    </source>
</evidence>
<evidence type="ECO:0000313" key="2">
    <source>
        <dbReference type="EMBL" id="MBO8483118.1"/>
    </source>
</evidence>
<sequence length="701" mass="74889">MNTFVKTTRALLALLPAVLLSVQCSQEELAGPEKPQVSGTVTLTIKNAEPTKTYIDGETGKVYWTDGEVIIINGEVYRIVVDETDPTVATVPDVVASGDYFVVYNDYYPTSDPEEGRLLVNFPAEQTYREDSFSDYSNIMAGYSTTTDIRMYNIGGVVKFGVTGNCTLTSLSFSTKDGSPVAGYLLLPEDQLLNGELGDNSVFYENPDYGITASSTINITAYTADGGIAGIALSSEPTDFYIVVPAKEYAEGFYITMEDSEGNVAVQSTTGAKTIGRSEMLVLPDFEFTARTLPALGPTEAGPASVTYTVTADPGTPLKTVLVSKGTWDYYANDAYAGQETQLAKDLSITYGSETFFTDGTGEYSKTDTTSFNVSGKEVALTAGTEYKLIVSLADNTTAKGTPAVFDVATAAPTGEAPEITLSELENDRPHAQLTPVIKTTNAVSIKYAMFSSSSAEGKTDEELMELYGTEATAEQVEQANSTGGLTLTYSNLPENTSFTFLVAATGAGGAVSAERLVLQTDYYLDPDATWSTVSTEASMDCNIFGGAIGLGGFGIYGLTVEKMDGKDIFRVLQPITIDTYPDAEYNGLTFIDGGYDSYLTIDATDHSAVKLERDYNPLGVIISLRGGTTEAGLSSAAYYYENSSFGTYDPDAGIINLGYVSVVDDMYIYGSSEGTVLYLNIPIAGGVSTEDFTINEDTAW</sequence>
<dbReference type="EMBL" id="JADILV010000021">
    <property type="protein sequence ID" value="MBO8483118.1"/>
    <property type="molecule type" value="Genomic_DNA"/>
</dbReference>
<keyword evidence="1" id="KW-0732">Signal</keyword>
<protein>
    <recommendedName>
        <fullName evidence="4">Fibronectin type-III domain-containing protein</fullName>
    </recommendedName>
</protein>
<accession>A0A940DQP4</accession>
<feature type="signal peptide" evidence="1">
    <location>
        <begin position="1"/>
        <end position="30"/>
    </location>
</feature>
<reference evidence="2" key="1">
    <citation type="submission" date="2020-10" db="EMBL/GenBank/DDBJ databases">
        <authorList>
            <person name="Gilroy R."/>
        </authorList>
    </citation>
    <scope>NUCLEOTIDE SEQUENCE</scope>
    <source>
        <strain evidence="2">G3-8215</strain>
    </source>
</reference>
<proteinExistence type="predicted"/>
<dbReference type="AlphaFoldDB" id="A0A940DQP4"/>
<feature type="chain" id="PRO_5038059621" description="Fibronectin type-III domain-containing protein" evidence="1">
    <location>
        <begin position="31"/>
        <end position="701"/>
    </location>
</feature>
<gene>
    <name evidence="2" type="ORF">IAB75_03245</name>
</gene>
<evidence type="ECO:0008006" key="4">
    <source>
        <dbReference type="Google" id="ProtNLM"/>
    </source>
</evidence>
<evidence type="ECO:0000256" key="1">
    <source>
        <dbReference type="SAM" id="SignalP"/>
    </source>
</evidence>
<comment type="caution">
    <text evidence="2">The sequence shown here is derived from an EMBL/GenBank/DDBJ whole genome shotgun (WGS) entry which is preliminary data.</text>
</comment>
<dbReference type="Proteomes" id="UP000725002">
    <property type="component" value="Unassembled WGS sequence"/>
</dbReference>